<evidence type="ECO:0000313" key="13">
    <source>
        <dbReference type="EnsemblProtists" id="PYU1_T014979"/>
    </source>
</evidence>
<organism evidence="13 14">
    <name type="scientific">Globisporangium ultimum (strain ATCC 200006 / CBS 805.95 / DAOM BR144)</name>
    <name type="common">Pythium ultimum</name>
    <dbReference type="NCBI Taxonomy" id="431595"/>
    <lineage>
        <taxon>Eukaryota</taxon>
        <taxon>Sar</taxon>
        <taxon>Stramenopiles</taxon>
        <taxon>Oomycota</taxon>
        <taxon>Peronosporomycetes</taxon>
        <taxon>Pythiales</taxon>
        <taxon>Pythiaceae</taxon>
        <taxon>Globisporangium</taxon>
    </lineage>
</organism>
<evidence type="ECO:0000256" key="12">
    <source>
        <dbReference type="ARBA" id="ARBA00042730"/>
    </source>
</evidence>
<evidence type="ECO:0000256" key="3">
    <source>
        <dbReference type="ARBA" id="ARBA00022514"/>
    </source>
</evidence>
<dbReference type="eggNOG" id="KOG1759">
    <property type="taxonomic scope" value="Eukaryota"/>
</dbReference>
<evidence type="ECO:0000256" key="5">
    <source>
        <dbReference type="ARBA" id="ARBA00023235"/>
    </source>
</evidence>
<dbReference type="VEuPathDB" id="FungiDB:PYU1_G014948"/>
<comment type="catalytic activity">
    <reaction evidence="6">
        <text>3-phenylpyruvate = enol-phenylpyruvate</text>
        <dbReference type="Rhea" id="RHEA:17097"/>
        <dbReference type="ChEBI" id="CHEBI:16815"/>
        <dbReference type="ChEBI" id="CHEBI:18005"/>
        <dbReference type="EC" id="5.3.2.1"/>
    </reaction>
</comment>
<reference evidence="13" key="3">
    <citation type="submission" date="2015-02" db="UniProtKB">
        <authorList>
            <consortium name="EnsemblProtists"/>
        </authorList>
    </citation>
    <scope>IDENTIFICATION</scope>
    <source>
        <strain evidence="13">DAOM BR144</strain>
    </source>
</reference>
<sequence length="120" mass="12542">MPSVHVFSNVSKASVVTASALRALSKSLSVALDSPEPSVLVQLSLDQPMLFAGSDAPCAFIHIRSIGKIDAEHNPKTAQALTATVTDVLGVPAERVFMNLSEVAASNWGAKGTTVNNLKK</sequence>
<dbReference type="PANTHER" id="PTHR11954:SF6">
    <property type="entry name" value="MACROPHAGE MIGRATION INHIBITORY FACTOR"/>
    <property type="match status" value="1"/>
</dbReference>
<evidence type="ECO:0000256" key="4">
    <source>
        <dbReference type="ARBA" id="ARBA00022525"/>
    </source>
</evidence>
<dbReference type="Proteomes" id="UP000019132">
    <property type="component" value="Unassembled WGS sequence"/>
</dbReference>
<proteinExistence type="inferred from homology"/>
<comment type="similarity">
    <text evidence="2">Belongs to the MIF family.</text>
</comment>
<evidence type="ECO:0000256" key="7">
    <source>
        <dbReference type="ARBA" id="ARBA00036823"/>
    </source>
</evidence>
<dbReference type="AlphaFoldDB" id="K3XCN0"/>
<dbReference type="FunCoup" id="K3XCN0">
    <property type="interactions" value="3"/>
</dbReference>
<name>K3XCN0_GLOUD</name>
<dbReference type="Gene3D" id="3.30.429.10">
    <property type="entry name" value="Macrophage Migration Inhibitory Factor"/>
    <property type="match status" value="1"/>
</dbReference>
<evidence type="ECO:0000256" key="8">
    <source>
        <dbReference type="ARBA" id="ARBA00038932"/>
    </source>
</evidence>
<evidence type="ECO:0000256" key="6">
    <source>
        <dbReference type="ARBA" id="ARBA00036735"/>
    </source>
</evidence>
<dbReference type="GO" id="GO:0005125">
    <property type="term" value="F:cytokine activity"/>
    <property type="evidence" value="ECO:0007669"/>
    <property type="project" value="UniProtKB-KW"/>
</dbReference>
<dbReference type="SUPFAM" id="SSF55331">
    <property type="entry name" value="Tautomerase/MIF"/>
    <property type="match status" value="1"/>
</dbReference>
<keyword evidence="14" id="KW-1185">Reference proteome</keyword>
<accession>K3XCN0</accession>
<evidence type="ECO:0000256" key="1">
    <source>
        <dbReference type="ARBA" id="ARBA00004613"/>
    </source>
</evidence>
<dbReference type="STRING" id="431595.K3XCN0"/>
<comment type="catalytic activity">
    <reaction evidence="7">
        <text>L-dopachrome = 5,6-dihydroxyindole-2-carboxylate</text>
        <dbReference type="Rhea" id="RHEA:13041"/>
        <dbReference type="ChEBI" id="CHEBI:16875"/>
        <dbReference type="ChEBI" id="CHEBI:57509"/>
        <dbReference type="EC" id="5.3.3.12"/>
    </reaction>
</comment>
<dbReference type="InterPro" id="IPR001398">
    <property type="entry name" value="Macrophage_inhib_fac"/>
</dbReference>
<dbReference type="EnsemblProtists" id="PYU1_T014979">
    <property type="protein sequence ID" value="PYU1_T014979"/>
    <property type="gene ID" value="PYU1_G014948"/>
</dbReference>
<evidence type="ECO:0000313" key="14">
    <source>
        <dbReference type="Proteomes" id="UP000019132"/>
    </source>
</evidence>
<reference evidence="14" key="2">
    <citation type="submission" date="2010-04" db="EMBL/GenBank/DDBJ databases">
        <authorList>
            <person name="Buell R."/>
            <person name="Hamilton J."/>
            <person name="Hostetler J."/>
        </authorList>
    </citation>
    <scope>NUCLEOTIDE SEQUENCE [LARGE SCALE GENOMIC DNA]</scope>
    <source>
        <strain evidence="14">DAOM:BR144</strain>
    </source>
</reference>
<dbReference type="GO" id="GO:0004167">
    <property type="term" value="F:dopachrome isomerase activity"/>
    <property type="evidence" value="ECO:0007669"/>
    <property type="project" value="UniProtKB-EC"/>
</dbReference>
<dbReference type="InParanoid" id="K3XCN0"/>
<dbReference type="EMBL" id="ADOS01001290">
    <property type="status" value="NOT_ANNOTATED_CDS"/>
    <property type="molecule type" value="Genomic_DNA"/>
</dbReference>
<dbReference type="InterPro" id="IPR014347">
    <property type="entry name" value="Tautomerase/MIF_sf"/>
</dbReference>
<evidence type="ECO:0000256" key="9">
    <source>
        <dbReference type="ARBA" id="ARBA00039086"/>
    </source>
</evidence>
<evidence type="ECO:0000256" key="2">
    <source>
        <dbReference type="ARBA" id="ARBA00005851"/>
    </source>
</evidence>
<dbReference type="GO" id="GO:0005615">
    <property type="term" value="C:extracellular space"/>
    <property type="evidence" value="ECO:0007669"/>
    <property type="project" value="UniProtKB-KW"/>
</dbReference>
<dbReference type="PANTHER" id="PTHR11954">
    <property type="entry name" value="D-DOPACHROME DECARBOXYLASE"/>
    <property type="match status" value="1"/>
</dbReference>
<evidence type="ECO:0000256" key="11">
    <source>
        <dbReference type="ARBA" id="ARBA00041912"/>
    </source>
</evidence>
<dbReference type="HOGENOM" id="CLU_129906_4_0_1"/>
<dbReference type="EC" id="5.3.2.1" evidence="9"/>
<keyword evidence="4" id="KW-0964">Secreted</keyword>
<keyword evidence="3" id="KW-0202">Cytokine</keyword>
<dbReference type="Pfam" id="PF01187">
    <property type="entry name" value="MIF"/>
    <property type="match status" value="1"/>
</dbReference>
<dbReference type="GO" id="GO:0050178">
    <property type="term" value="F:phenylpyruvate tautomerase activity"/>
    <property type="evidence" value="ECO:0007669"/>
    <property type="project" value="UniProtKB-EC"/>
</dbReference>
<protein>
    <recommendedName>
        <fullName evidence="12">L-dopachrome isomerase</fullName>
        <ecNumber evidence="9">5.3.2.1</ecNumber>
        <ecNumber evidence="8">5.3.3.12</ecNumber>
    </recommendedName>
    <alternativeName>
        <fullName evidence="10">L-dopachrome tautomerase</fullName>
    </alternativeName>
    <alternativeName>
        <fullName evidence="11">Phenylpyruvate tautomerase</fullName>
    </alternativeName>
</protein>
<comment type="subcellular location">
    <subcellularLocation>
        <location evidence="1">Secreted</location>
    </subcellularLocation>
</comment>
<evidence type="ECO:0000256" key="10">
    <source>
        <dbReference type="ARBA" id="ARBA00041631"/>
    </source>
</evidence>
<reference evidence="14" key="1">
    <citation type="journal article" date="2010" name="Genome Biol.">
        <title>Genome sequence of the necrotrophic plant pathogen Pythium ultimum reveals original pathogenicity mechanisms and effector repertoire.</title>
        <authorList>
            <person name="Levesque C.A."/>
            <person name="Brouwer H."/>
            <person name="Cano L."/>
            <person name="Hamilton J.P."/>
            <person name="Holt C."/>
            <person name="Huitema E."/>
            <person name="Raffaele S."/>
            <person name="Robideau G.P."/>
            <person name="Thines M."/>
            <person name="Win J."/>
            <person name="Zerillo M.M."/>
            <person name="Beakes G.W."/>
            <person name="Boore J.L."/>
            <person name="Busam D."/>
            <person name="Dumas B."/>
            <person name="Ferriera S."/>
            <person name="Fuerstenberg S.I."/>
            <person name="Gachon C.M."/>
            <person name="Gaulin E."/>
            <person name="Govers F."/>
            <person name="Grenville-Briggs L."/>
            <person name="Horner N."/>
            <person name="Hostetler J."/>
            <person name="Jiang R.H."/>
            <person name="Johnson J."/>
            <person name="Krajaejun T."/>
            <person name="Lin H."/>
            <person name="Meijer H.J."/>
            <person name="Moore B."/>
            <person name="Morris P."/>
            <person name="Phuntmart V."/>
            <person name="Puiu D."/>
            <person name="Shetty J."/>
            <person name="Stajich J.E."/>
            <person name="Tripathy S."/>
            <person name="Wawra S."/>
            <person name="van West P."/>
            <person name="Whitty B.R."/>
            <person name="Coutinho P.M."/>
            <person name="Henrissat B."/>
            <person name="Martin F."/>
            <person name="Thomas P.D."/>
            <person name="Tyler B.M."/>
            <person name="De Vries R.P."/>
            <person name="Kamoun S."/>
            <person name="Yandell M."/>
            <person name="Tisserat N."/>
            <person name="Buell C.R."/>
        </authorList>
    </citation>
    <scope>NUCLEOTIDE SEQUENCE</scope>
    <source>
        <strain evidence="14">DAOM:BR144</strain>
    </source>
</reference>
<dbReference type="EC" id="5.3.3.12" evidence="8"/>
<keyword evidence="5" id="KW-0413">Isomerase</keyword>